<dbReference type="Proteomes" id="UP001374535">
    <property type="component" value="Chromosome 2"/>
</dbReference>
<organism evidence="2 3">
    <name type="scientific">Vigna mungo</name>
    <name type="common">Black gram</name>
    <name type="synonym">Phaseolus mungo</name>
    <dbReference type="NCBI Taxonomy" id="3915"/>
    <lineage>
        <taxon>Eukaryota</taxon>
        <taxon>Viridiplantae</taxon>
        <taxon>Streptophyta</taxon>
        <taxon>Embryophyta</taxon>
        <taxon>Tracheophyta</taxon>
        <taxon>Spermatophyta</taxon>
        <taxon>Magnoliopsida</taxon>
        <taxon>eudicotyledons</taxon>
        <taxon>Gunneridae</taxon>
        <taxon>Pentapetalae</taxon>
        <taxon>rosids</taxon>
        <taxon>fabids</taxon>
        <taxon>Fabales</taxon>
        <taxon>Fabaceae</taxon>
        <taxon>Papilionoideae</taxon>
        <taxon>50 kb inversion clade</taxon>
        <taxon>NPAAA clade</taxon>
        <taxon>indigoferoid/millettioid clade</taxon>
        <taxon>Phaseoleae</taxon>
        <taxon>Vigna</taxon>
    </lineage>
</organism>
<proteinExistence type="predicted"/>
<dbReference type="EMBL" id="CP144699">
    <property type="protein sequence ID" value="WVZ18759.1"/>
    <property type="molecule type" value="Genomic_DNA"/>
</dbReference>
<gene>
    <name evidence="2" type="ORF">V8G54_006081</name>
</gene>
<evidence type="ECO:0000313" key="3">
    <source>
        <dbReference type="Proteomes" id="UP001374535"/>
    </source>
</evidence>
<name>A0AAQ3S484_VIGMU</name>
<reference evidence="2 3" key="1">
    <citation type="journal article" date="2023" name="Life. Sci Alliance">
        <title>Evolutionary insights into 3D genome organization and epigenetic landscape of Vigna mungo.</title>
        <authorList>
            <person name="Junaid A."/>
            <person name="Singh B."/>
            <person name="Bhatia S."/>
        </authorList>
    </citation>
    <scope>NUCLEOTIDE SEQUENCE [LARGE SCALE GENOMIC DNA]</scope>
    <source>
        <strain evidence="2">Urdbean</strain>
    </source>
</reference>
<feature type="region of interest" description="Disordered" evidence="1">
    <location>
        <begin position="1"/>
        <end position="20"/>
    </location>
</feature>
<accession>A0AAQ3S484</accession>
<sequence length="158" mass="17763">MYMENDSDFPKGHPKSLASRRNMEKLRLELSKINGGVQSFAPGKEINRNWGVPRYGIGEVHDQTEEHDPEYNKGNDSVFNYTDDKEPVTYMKFPAVGSILEPVPDPLLKPFICNVSAPKSFHVHRGEGFSGNASDISNAKGLMELQQRHDEENASDEL</sequence>
<evidence type="ECO:0000313" key="2">
    <source>
        <dbReference type="EMBL" id="WVZ18759.1"/>
    </source>
</evidence>
<keyword evidence="3" id="KW-1185">Reference proteome</keyword>
<dbReference type="AlphaFoldDB" id="A0AAQ3S484"/>
<evidence type="ECO:0000256" key="1">
    <source>
        <dbReference type="SAM" id="MobiDB-lite"/>
    </source>
</evidence>
<protein>
    <submittedName>
        <fullName evidence="2">Uncharacterized protein</fullName>
    </submittedName>
</protein>